<evidence type="ECO:0000256" key="2">
    <source>
        <dbReference type="ARBA" id="ARBA00004123"/>
    </source>
</evidence>
<evidence type="ECO:0000313" key="18">
    <source>
        <dbReference type="EMBL" id="EEC43455.1"/>
    </source>
</evidence>
<dbReference type="InterPro" id="IPR006172">
    <property type="entry name" value="DNA-dir_DNA_pol_B"/>
</dbReference>
<keyword evidence="14 16" id="KW-0238">DNA-binding</keyword>
<keyword evidence="15 16" id="KW-0539">Nucleus</keyword>
<feature type="domain" description="DNA polymerase epsilon catalytic subunit A C-terminal" evidence="17">
    <location>
        <begin position="1426"/>
        <end position="1837"/>
    </location>
</feature>
<name>B7GD85_PHATC</name>
<gene>
    <name evidence="18" type="ORF">PHATRDRAFT_52678</name>
</gene>
<dbReference type="FunFam" id="1.10.287.690:FF:000005">
    <property type="entry name" value="DNA polymerase epsilon catalytic subunit"/>
    <property type="match status" value="1"/>
</dbReference>
<dbReference type="SMART" id="SM01159">
    <property type="entry name" value="DUF1744"/>
    <property type="match status" value="1"/>
</dbReference>
<dbReference type="PaxDb" id="2850-Phatr52678"/>
<evidence type="ECO:0000256" key="8">
    <source>
        <dbReference type="ARBA" id="ARBA00022723"/>
    </source>
</evidence>
<dbReference type="eggNOG" id="KOG1798">
    <property type="taxonomic scope" value="Eukaryota"/>
</dbReference>
<keyword evidence="9 16" id="KW-0863">Zinc-finger</keyword>
<dbReference type="Gene3D" id="3.30.420.10">
    <property type="entry name" value="Ribonuclease H-like superfamily/Ribonuclease H"/>
    <property type="match status" value="1"/>
</dbReference>
<feature type="non-terminal residue" evidence="18">
    <location>
        <position position="1"/>
    </location>
</feature>
<keyword evidence="8 16" id="KW-0479">Metal-binding</keyword>
<dbReference type="EMBL" id="CM000629">
    <property type="protein sequence ID" value="EEC43455.1"/>
    <property type="molecule type" value="Genomic_DNA"/>
</dbReference>
<dbReference type="FunFam" id="3.90.1600.10:FF:000006">
    <property type="entry name" value="DNA polymerase epsilon catalytic subunit"/>
    <property type="match status" value="1"/>
</dbReference>
<dbReference type="GO" id="GO:0000278">
    <property type="term" value="P:mitotic cell cycle"/>
    <property type="evidence" value="ECO:0007669"/>
    <property type="project" value="TreeGrafter"/>
</dbReference>
<reference evidence="18 19" key="1">
    <citation type="journal article" date="2008" name="Nature">
        <title>The Phaeodactylum genome reveals the evolutionary history of diatom genomes.</title>
        <authorList>
            <person name="Bowler C."/>
            <person name="Allen A.E."/>
            <person name="Badger J.H."/>
            <person name="Grimwood J."/>
            <person name="Jabbari K."/>
            <person name="Kuo A."/>
            <person name="Maheswari U."/>
            <person name="Martens C."/>
            <person name="Maumus F."/>
            <person name="Otillar R.P."/>
            <person name="Rayko E."/>
            <person name="Salamov A."/>
            <person name="Vandepoele K."/>
            <person name="Beszteri B."/>
            <person name="Gruber A."/>
            <person name="Heijde M."/>
            <person name="Katinka M."/>
            <person name="Mock T."/>
            <person name="Valentin K."/>
            <person name="Verret F."/>
            <person name="Berges J.A."/>
            <person name="Brownlee C."/>
            <person name="Cadoret J.P."/>
            <person name="Chiovitti A."/>
            <person name="Choi C.J."/>
            <person name="Coesel S."/>
            <person name="De Martino A."/>
            <person name="Detter J.C."/>
            <person name="Durkin C."/>
            <person name="Falciatore A."/>
            <person name="Fournet J."/>
            <person name="Haruta M."/>
            <person name="Huysman M.J."/>
            <person name="Jenkins B.D."/>
            <person name="Jiroutova K."/>
            <person name="Jorgensen R.E."/>
            <person name="Joubert Y."/>
            <person name="Kaplan A."/>
            <person name="Kroger N."/>
            <person name="Kroth P.G."/>
            <person name="La Roche J."/>
            <person name="Lindquist E."/>
            <person name="Lommer M."/>
            <person name="Martin-Jezequel V."/>
            <person name="Lopez P.J."/>
            <person name="Lucas S."/>
            <person name="Mangogna M."/>
            <person name="McGinnis K."/>
            <person name="Medlin L.K."/>
            <person name="Montsant A."/>
            <person name="Oudot-Le Secq M.P."/>
            <person name="Napoli C."/>
            <person name="Obornik M."/>
            <person name="Parker M.S."/>
            <person name="Petit J.L."/>
            <person name="Porcel B.M."/>
            <person name="Poulsen N."/>
            <person name="Robison M."/>
            <person name="Rychlewski L."/>
            <person name="Rynearson T.A."/>
            <person name="Schmutz J."/>
            <person name="Shapiro H."/>
            <person name="Siaut M."/>
            <person name="Stanley M."/>
            <person name="Sussman M.R."/>
            <person name="Taylor A.R."/>
            <person name="Vardi A."/>
            <person name="von Dassow P."/>
            <person name="Vyverman W."/>
            <person name="Willis A."/>
            <person name="Wyrwicz L.S."/>
            <person name="Rokhsar D.S."/>
            <person name="Weissenbach J."/>
            <person name="Armbrust E.V."/>
            <person name="Green B.R."/>
            <person name="Van de Peer Y."/>
            <person name="Grigoriev I.V."/>
        </authorList>
    </citation>
    <scope>NUCLEOTIDE SEQUENCE [LARGE SCALE GENOMIC DNA]</scope>
    <source>
        <strain evidence="18 19">CCAP 1055/1</strain>
    </source>
</reference>
<evidence type="ECO:0000256" key="5">
    <source>
        <dbReference type="ARBA" id="ARBA00022679"/>
    </source>
</evidence>
<dbReference type="GO" id="GO:0006297">
    <property type="term" value="P:nucleotide-excision repair, DNA gap filling"/>
    <property type="evidence" value="ECO:0007669"/>
    <property type="project" value="TreeGrafter"/>
</dbReference>
<dbReference type="Gene3D" id="3.90.1600.10">
    <property type="entry name" value="Palm domain of DNA polymerase"/>
    <property type="match status" value="1"/>
</dbReference>
<comment type="similarity">
    <text evidence="3 16">Belongs to the DNA polymerase type-B family.</text>
</comment>
<proteinExistence type="inferred from homology"/>
<keyword evidence="12 16" id="KW-0408">Iron</keyword>
<organism evidence="18 19">
    <name type="scientific">Phaeodactylum tricornutum (strain CCAP 1055/1)</name>
    <dbReference type="NCBI Taxonomy" id="556484"/>
    <lineage>
        <taxon>Eukaryota</taxon>
        <taxon>Sar</taxon>
        <taxon>Stramenopiles</taxon>
        <taxon>Ochrophyta</taxon>
        <taxon>Bacillariophyta</taxon>
        <taxon>Bacillariophyceae</taxon>
        <taxon>Bacillariophycidae</taxon>
        <taxon>Naviculales</taxon>
        <taxon>Phaeodactylaceae</taxon>
        <taxon>Phaeodactylum</taxon>
    </lineage>
</organism>
<dbReference type="GO" id="GO:0003677">
    <property type="term" value="F:DNA binding"/>
    <property type="evidence" value="ECO:0007669"/>
    <property type="project" value="UniProtKB-KW"/>
</dbReference>
<comment type="cofactor">
    <cofactor evidence="1 16">
        <name>[4Fe-4S] cluster</name>
        <dbReference type="ChEBI" id="CHEBI:49883"/>
    </cofactor>
</comment>
<dbReference type="SUPFAM" id="SSF56672">
    <property type="entry name" value="DNA/RNA polymerases"/>
    <property type="match status" value="1"/>
</dbReference>
<dbReference type="GO" id="GO:0008270">
    <property type="term" value="F:zinc ion binding"/>
    <property type="evidence" value="ECO:0007669"/>
    <property type="project" value="UniProtKB-KW"/>
</dbReference>
<dbReference type="CDD" id="cd05779">
    <property type="entry name" value="DNA_polB_epsilon_exo"/>
    <property type="match status" value="1"/>
</dbReference>
<dbReference type="InterPro" id="IPR006133">
    <property type="entry name" value="DNA-dir_DNA_pol_B_exonuc"/>
</dbReference>
<keyword evidence="4 16" id="KW-0004">4Fe-4S</keyword>
<dbReference type="InterPro" id="IPR029703">
    <property type="entry name" value="POL2"/>
</dbReference>
<dbReference type="GO" id="GO:0006272">
    <property type="term" value="P:leading strand elongation"/>
    <property type="evidence" value="ECO:0007669"/>
    <property type="project" value="TreeGrafter"/>
</dbReference>
<keyword evidence="11 16" id="KW-0239">DNA-directed DNA polymerase</keyword>
<evidence type="ECO:0000256" key="16">
    <source>
        <dbReference type="RuleBase" id="RU365029"/>
    </source>
</evidence>
<evidence type="ECO:0000256" key="1">
    <source>
        <dbReference type="ARBA" id="ARBA00001966"/>
    </source>
</evidence>
<keyword evidence="7 16" id="KW-0235">DNA replication</keyword>
<dbReference type="GO" id="GO:0008622">
    <property type="term" value="C:epsilon DNA polymerase complex"/>
    <property type="evidence" value="ECO:0007669"/>
    <property type="project" value="InterPro"/>
</dbReference>
<dbReference type="EC" id="2.7.7.7" evidence="16"/>
<keyword evidence="5 16" id="KW-0808">Transferase</keyword>
<dbReference type="Pfam" id="PF03104">
    <property type="entry name" value="DNA_pol_B_exo1"/>
    <property type="match status" value="1"/>
</dbReference>
<comment type="function">
    <text evidence="16">DNA polymerase II participates in chromosomal DNA replication.</text>
</comment>
<sequence length="2155" mass="244419">AGLDLYFSTDSGHSFKSTILYRPYFYVLPDLTGVGPEHVAIVLELLQTTLTRLGETALHGCHIVTKTDLDQPNHLAPKHQHPNGRKVLKMVCDSVQQLMQLREIVRDVVHQNQARKTSAPTFQPHNDQAYLQDPLALLVDMREYDVPYVVRTCTDLDIRAGTWYDVHLLDDPEDDFGGVRLRNPDRESKANPTFLAFDIECTKAPLKFPSADVDEIFMISYMVSTPQGGQGFLVTSRSVVAADVHDFEYTPQPNYPGPFTIFNEANEQALLERFFAEYQRWKPQIVVTYNGDFFDWPFVEARAKLYGLDLYQQTGVCRIQDEYCGRTSVHLDAFHWVQRDSYLPQGAQGLKAVTKYKLGYDPVEVDPEDMLRFAHEKPVHMATYSVSDAVATYYLYEKYVHLFIFSLSTIIPMGPEDVLRKGSGTLCEALLMVQACQKSIICPNKQVDEVAKFHKGHLLESETYIGGKVECLETGVYRSDIEYEFDLQPSAFQQLIDNVDRDLTFAIEVEGGQQRDDIVNYGEIRTQIVHELEQLRDRPQRTEKPYIYHLDVGAMYPNIILTNRLQPSAIVDDATCAACDYNQEKNGCKRPMEWVWRGDHNPATRNEYDRTKDQLAREPQRDNLSFAQLPDSEQAILVAERLKTYARKAYKRTKVTEENTRQDVVCMRENNFYVDTVRQFRDRRYEYKKLNKTWKKRVSSAKDAATKKECEDRVLVYDSLQIAHKCILNSFYGYVMRRGARWRSMEMAGIVTKTGADIITQARVLVEQIGRPLELDTDGIWCILPRSFPDVYTFQSRDGSHLKLEYPCVMLNADVHNKFTNHQYQTLVDPVRGIYETRSECSIFFEVDGPYRCMVLPASTEEGKLLKKRYAVFNFDGSLAELKGFELKRRGELELIKTFQSQVFERFLDGSSLKDCYESVAEVANHWIDVIDTRGDSLDDEELVGLISENRSMSRQLDDYGDQKGTSQTTARRLGEFLGAEIIKDKGLNCKFIIAEQPYGAPVTDRAIPTAIWKAESSVMKHFLRKWLKSPGLDGDALDIRNVLDWDYYLDRLGKSIQKIITIPAALQKIPNPVPRVEHPGWLTSKVNHLNDRFQQQSIQSAFSVQAKNPLVRINELDIEDSGPSSRESKRPVVHRMRRHRVKTLDSTVEVDAEPHAIKERVSLSKEKFGDWLAQKKKLWRKLRSQRSVPAKSDGVDRADKKARTAHTIESYVRDAALAISQKEWQIVEMREISGSGELVLWTMVGTDSLQKIVVTVPRTVYISTRVEAICTSSDIHSFRKVDRHLPRGRCTSYLYEVCMPEYVYRDQSWISSIEPVQHLDKAEFMLESVFESGVPLLNRALTELGSFCRVKTESQSSKGRKGYLLTDLIRVERPATKEYLHRDISFSRIFLYVRTHPRTKTGVVALYVIDNGKTLLENTSGREGTHRSSGVDISRPAEAEPGTVDVGCSCHIWIIKPGSKSAQRNVTIKQSSSGPSLILLSSSQPAVSLRRYMSTFGSLPVVSMNFPPGPSHNPDISTLPALNWEQPAVQLCFEAYLFMYIIAFPKRVSYARYGRVPLGNLGADENMAVYDVNFSRLIGKNRAVSWANPRLGKPDLGANFMVSEDEIWGDDDELVSPVIRRPGCYRSICVDIDVYDLAIAALTDLSSSLATGGPGLLASQANPSSPNNVALFDSSFGMSTIAGPLGDEMSTVVSLPIARALVCGWLKDAMNAQSDVADELLHHVYRLISSPQALLHDPALHRAVHGLMKTAFFRILGELQRLGCSIIYASFHRITVATNKIELADAEEYINFVIATARKRANENNEQGDSLSRVALRPRQFHTHFVFLDEYNFGSVQLERVEKLDLESENDFNIPESEHKSTVVVPSVITAWSVMNYLGSQIGHEYFRAIIGRFSKDVFKKQMELVALGDRLSLTGINDFDSQLLDHKRQMVRKHFASYLTRAVSEILKDSAEDLILPPMYTGKSSPIVPALEFIKNVTVILELDSDIETEVHVLKRSLLAQIGVAEYAKAALWENPCPKYILPDVFCTECYESRDLNLCYVPPREIDNKVEKDWVCEDCGSSYDVGVIERRLISLVNRKVVRYQLQDVRCTKTNRVATRALAALSDCSAGLKLDLTPKSAKIEVTLLRSLADYHGLECLRDTTDSILSSHVVF</sequence>
<dbReference type="FunFam" id="3.30.420.10:FF:000010">
    <property type="entry name" value="DNA polymerase epsilon catalytic subunit"/>
    <property type="match status" value="1"/>
</dbReference>
<dbReference type="GeneID" id="7198958"/>
<dbReference type="CDD" id="cd05535">
    <property type="entry name" value="POLBc_epsilon"/>
    <property type="match status" value="1"/>
</dbReference>
<keyword evidence="6 16" id="KW-0548">Nucleotidyltransferase</keyword>
<keyword evidence="19" id="KW-1185">Reference proteome</keyword>
<evidence type="ECO:0000256" key="12">
    <source>
        <dbReference type="ARBA" id="ARBA00023004"/>
    </source>
</evidence>
<dbReference type="GO" id="GO:0003887">
    <property type="term" value="F:DNA-directed DNA polymerase activity"/>
    <property type="evidence" value="ECO:0007669"/>
    <property type="project" value="UniProtKB-KW"/>
</dbReference>
<accession>B7GD85</accession>
<dbReference type="Pfam" id="PF23250">
    <property type="entry name" value="zf_DPOE_2"/>
    <property type="match status" value="1"/>
</dbReference>
<dbReference type="InterPro" id="IPR023211">
    <property type="entry name" value="DNA_pol_palm_dom_sf"/>
</dbReference>
<dbReference type="GO" id="GO:0045004">
    <property type="term" value="P:DNA replication proofreading"/>
    <property type="evidence" value="ECO:0007669"/>
    <property type="project" value="TreeGrafter"/>
</dbReference>
<dbReference type="Pfam" id="PF08490">
    <property type="entry name" value="DUF1744"/>
    <property type="match status" value="1"/>
</dbReference>
<dbReference type="InterPro" id="IPR013697">
    <property type="entry name" value="DNA_pol_e_suA_C"/>
</dbReference>
<comment type="catalytic activity">
    <reaction evidence="16">
        <text>DNA(n) + a 2'-deoxyribonucleoside 5'-triphosphate = DNA(n+1) + diphosphate</text>
        <dbReference type="Rhea" id="RHEA:22508"/>
        <dbReference type="Rhea" id="RHEA-COMP:17339"/>
        <dbReference type="Rhea" id="RHEA-COMP:17340"/>
        <dbReference type="ChEBI" id="CHEBI:33019"/>
        <dbReference type="ChEBI" id="CHEBI:61560"/>
        <dbReference type="ChEBI" id="CHEBI:173112"/>
        <dbReference type="EC" id="2.7.7.7"/>
    </reaction>
</comment>
<dbReference type="GO" id="GO:0006287">
    <property type="term" value="P:base-excision repair, gap-filling"/>
    <property type="evidence" value="ECO:0007669"/>
    <property type="project" value="TreeGrafter"/>
</dbReference>
<dbReference type="Proteomes" id="UP000000759">
    <property type="component" value="Chromosome 27"/>
</dbReference>
<evidence type="ECO:0000256" key="9">
    <source>
        <dbReference type="ARBA" id="ARBA00022771"/>
    </source>
</evidence>
<dbReference type="InterPro" id="IPR055191">
    <property type="entry name" value="POL2_thumb"/>
</dbReference>
<dbReference type="InterPro" id="IPR012337">
    <property type="entry name" value="RNaseH-like_sf"/>
</dbReference>
<dbReference type="InParanoid" id="B7GD85"/>
<dbReference type="GO" id="GO:0008310">
    <property type="term" value="F:single-stranded DNA 3'-5' DNA exonuclease activity"/>
    <property type="evidence" value="ECO:0007669"/>
    <property type="project" value="TreeGrafter"/>
</dbReference>
<keyword evidence="10 16" id="KW-0862">Zinc</keyword>
<dbReference type="Gene3D" id="1.10.132.60">
    <property type="entry name" value="DNA polymerase family B, C-terminal domain"/>
    <property type="match status" value="1"/>
</dbReference>
<dbReference type="SMART" id="SM00486">
    <property type="entry name" value="POLBc"/>
    <property type="match status" value="1"/>
</dbReference>
<dbReference type="PANTHER" id="PTHR10670">
    <property type="entry name" value="DNA POLYMERASE EPSILON CATALYTIC SUBUNIT A"/>
    <property type="match status" value="1"/>
</dbReference>
<protein>
    <recommendedName>
        <fullName evidence="16">DNA polymerase epsilon catalytic subunit</fullName>
        <ecNumber evidence="16">2.7.7.7</ecNumber>
    </recommendedName>
</protein>
<dbReference type="RefSeq" id="XP_002185008.1">
    <property type="nucleotide sequence ID" value="XM_002184972.1"/>
</dbReference>
<dbReference type="Pfam" id="PF22634">
    <property type="entry name" value="POL2_thumb"/>
    <property type="match status" value="1"/>
</dbReference>
<evidence type="ECO:0000256" key="3">
    <source>
        <dbReference type="ARBA" id="ARBA00005755"/>
    </source>
</evidence>
<dbReference type="InterPro" id="IPR036397">
    <property type="entry name" value="RNaseH_sf"/>
</dbReference>
<dbReference type="InterPro" id="IPR043502">
    <property type="entry name" value="DNA/RNA_pol_sf"/>
</dbReference>
<evidence type="ECO:0000256" key="15">
    <source>
        <dbReference type="ARBA" id="ARBA00023242"/>
    </source>
</evidence>
<dbReference type="PANTHER" id="PTHR10670:SF0">
    <property type="entry name" value="DNA POLYMERASE EPSILON CATALYTIC SUBUNIT A"/>
    <property type="match status" value="1"/>
</dbReference>
<dbReference type="Gene3D" id="3.30.342.10">
    <property type="entry name" value="DNA Polymerase, chain B, domain 1"/>
    <property type="match status" value="1"/>
</dbReference>
<evidence type="ECO:0000256" key="4">
    <source>
        <dbReference type="ARBA" id="ARBA00022485"/>
    </source>
</evidence>
<dbReference type="Pfam" id="PF22912">
    <property type="entry name" value="zf-DPOE"/>
    <property type="match status" value="1"/>
</dbReference>
<dbReference type="InterPro" id="IPR042087">
    <property type="entry name" value="DNA_pol_B_thumb"/>
</dbReference>
<dbReference type="GO" id="GO:0051539">
    <property type="term" value="F:4 iron, 4 sulfur cluster binding"/>
    <property type="evidence" value="ECO:0007669"/>
    <property type="project" value="UniProtKB-KW"/>
</dbReference>
<evidence type="ECO:0000259" key="17">
    <source>
        <dbReference type="SMART" id="SM01159"/>
    </source>
</evidence>
<evidence type="ECO:0000313" key="19">
    <source>
        <dbReference type="Proteomes" id="UP000000759"/>
    </source>
</evidence>
<reference evidence="19" key="2">
    <citation type="submission" date="2008-08" db="EMBL/GenBank/DDBJ databases">
        <authorList>
            <consortium name="Diatom Consortium"/>
            <person name="Grigoriev I."/>
            <person name="Grimwood J."/>
            <person name="Kuo A."/>
            <person name="Otillar R.P."/>
            <person name="Salamov A."/>
            <person name="Detter J.C."/>
            <person name="Lindquist E."/>
            <person name="Shapiro H."/>
            <person name="Lucas S."/>
            <person name="Glavina del Rio T."/>
            <person name="Pitluck S."/>
            <person name="Rokhsar D."/>
            <person name="Bowler C."/>
        </authorList>
    </citation>
    <scope>GENOME REANNOTATION</scope>
    <source>
        <strain evidence="19">CCAP 1055/1</strain>
    </source>
</reference>
<dbReference type="InterPro" id="IPR054475">
    <property type="entry name" value="Znf-DPOE"/>
</dbReference>
<keyword evidence="13 16" id="KW-0411">Iron-sulfur</keyword>
<dbReference type="FunFam" id="1.10.132.60:FF:000002">
    <property type="entry name" value="DNA polymerase epsilon catalytic subunit"/>
    <property type="match status" value="1"/>
</dbReference>
<evidence type="ECO:0000256" key="14">
    <source>
        <dbReference type="ARBA" id="ARBA00023125"/>
    </source>
</evidence>
<dbReference type="OrthoDB" id="10060449at2759"/>
<dbReference type="Gene3D" id="1.10.287.690">
    <property type="entry name" value="Helix hairpin bin"/>
    <property type="match status" value="1"/>
</dbReference>
<comment type="subcellular location">
    <subcellularLocation>
        <location evidence="2 16">Nucleus</location>
    </subcellularLocation>
</comment>
<dbReference type="KEGG" id="pti:PHATRDRAFT_52678"/>
<evidence type="ECO:0000256" key="10">
    <source>
        <dbReference type="ARBA" id="ARBA00022833"/>
    </source>
</evidence>
<evidence type="ECO:0000256" key="11">
    <source>
        <dbReference type="ARBA" id="ARBA00022932"/>
    </source>
</evidence>
<dbReference type="FunCoup" id="B7GD85">
    <property type="interactions" value="104"/>
</dbReference>
<evidence type="ECO:0000256" key="6">
    <source>
        <dbReference type="ARBA" id="ARBA00022695"/>
    </source>
</evidence>
<evidence type="ECO:0000256" key="7">
    <source>
        <dbReference type="ARBA" id="ARBA00022705"/>
    </source>
</evidence>
<evidence type="ECO:0000256" key="13">
    <source>
        <dbReference type="ARBA" id="ARBA00023014"/>
    </source>
</evidence>
<dbReference type="STRING" id="556484.B7GD85"/>
<dbReference type="GO" id="GO:0000166">
    <property type="term" value="F:nucleotide binding"/>
    <property type="evidence" value="ECO:0007669"/>
    <property type="project" value="InterPro"/>
</dbReference>
<dbReference type="SUPFAM" id="SSF53098">
    <property type="entry name" value="Ribonuclease H-like"/>
    <property type="match status" value="1"/>
</dbReference>